<dbReference type="RefSeq" id="XP_007763697.1">
    <property type="nucleotide sequence ID" value="XM_007765507.1"/>
</dbReference>
<comment type="caution">
    <text evidence="2">The sequence shown here is derived from an EMBL/GenBank/DDBJ whole genome shotgun (WGS) entry which is preliminary data.</text>
</comment>
<name>A0A5M3N7L7_CONPW</name>
<evidence type="ECO:0000313" key="2">
    <source>
        <dbReference type="EMBL" id="EIW87094.1"/>
    </source>
</evidence>
<dbReference type="OrthoDB" id="3038119at2759"/>
<feature type="compositionally biased region" description="Polar residues" evidence="1">
    <location>
        <begin position="180"/>
        <end position="193"/>
    </location>
</feature>
<reference evidence="3" key="1">
    <citation type="journal article" date="2012" name="Science">
        <title>The Paleozoic origin of enzymatic lignin decomposition reconstructed from 31 fungal genomes.</title>
        <authorList>
            <person name="Floudas D."/>
            <person name="Binder M."/>
            <person name="Riley R."/>
            <person name="Barry K."/>
            <person name="Blanchette R.A."/>
            <person name="Henrissat B."/>
            <person name="Martinez A.T."/>
            <person name="Otillar R."/>
            <person name="Spatafora J.W."/>
            <person name="Yadav J.S."/>
            <person name="Aerts A."/>
            <person name="Benoit I."/>
            <person name="Boyd A."/>
            <person name="Carlson A."/>
            <person name="Copeland A."/>
            <person name="Coutinho P.M."/>
            <person name="de Vries R.P."/>
            <person name="Ferreira P."/>
            <person name="Findley K."/>
            <person name="Foster B."/>
            <person name="Gaskell J."/>
            <person name="Glotzer D."/>
            <person name="Gorecki P."/>
            <person name="Heitman J."/>
            <person name="Hesse C."/>
            <person name="Hori C."/>
            <person name="Igarashi K."/>
            <person name="Jurgens J.A."/>
            <person name="Kallen N."/>
            <person name="Kersten P."/>
            <person name="Kohler A."/>
            <person name="Kuees U."/>
            <person name="Kumar T.K.A."/>
            <person name="Kuo A."/>
            <person name="LaButti K."/>
            <person name="Larrondo L.F."/>
            <person name="Lindquist E."/>
            <person name="Ling A."/>
            <person name="Lombard V."/>
            <person name="Lucas S."/>
            <person name="Lundell T."/>
            <person name="Martin R."/>
            <person name="McLaughlin D.J."/>
            <person name="Morgenstern I."/>
            <person name="Morin E."/>
            <person name="Murat C."/>
            <person name="Nagy L.G."/>
            <person name="Nolan M."/>
            <person name="Ohm R.A."/>
            <person name="Patyshakuliyeva A."/>
            <person name="Rokas A."/>
            <person name="Ruiz-Duenas F.J."/>
            <person name="Sabat G."/>
            <person name="Salamov A."/>
            <person name="Samejima M."/>
            <person name="Schmutz J."/>
            <person name="Slot J.C."/>
            <person name="St John F."/>
            <person name="Stenlid J."/>
            <person name="Sun H."/>
            <person name="Sun S."/>
            <person name="Syed K."/>
            <person name="Tsang A."/>
            <person name="Wiebenga A."/>
            <person name="Young D."/>
            <person name="Pisabarro A."/>
            <person name="Eastwood D.C."/>
            <person name="Martin F."/>
            <person name="Cullen D."/>
            <person name="Grigoriev I.V."/>
            <person name="Hibbett D.S."/>
        </authorList>
    </citation>
    <scope>NUCLEOTIDE SEQUENCE [LARGE SCALE GENOMIC DNA]</scope>
    <source>
        <strain evidence="3">RWD-64-598 SS2</strain>
    </source>
</reference>
<dbReference type="KEGG" id="cput:CONPUDRAFT_149135"/>
<keyword evidence="3" id="KW-1185">Reference proteome</keyword>
<evidence type="ECO:0000256" key="1">
    <source>
        <dbReference type="SAM" id="MobiDB-lite"/>
    </source>
</evidence>
<sequence>MENTHTINAFGQPTTPYEPPTGHHQHAASETPSAPAKIESSAAEQAPLLPTSAVNPLLLPQRRRVNPESLALRLGPDLVRDLDALILPGNIEMPSFAVRKELQERYNIDRRHIYDYFHSKGLRVVKEDKNGNPIPPREILPPELVLDPIDFRVCDSILMHVCYSIQPNLRPLRQAPPRNSHYQSATCSNSNPRDTGWKHRNARGITKKKLRRPRNCPSDASGPAACDLANVITSLHTQVHQGSPSIGSNPARSSPCGLDHFDKHEHGFAGDGTLADAIFHLKRADAEPTIDDSATCDTTLVVDDTMGDIQDLGTLIDCDPPHEELGVVAPLPYDSLAPLFDKERNCLYKYLSDCLGPASGIQESVGSYRQHMQEQTRIYYEPLTRNSCIAQETQSPSTPAQDQQGDRTVNEFRSWLTTGNFYDGYGNGIPARNPVSSFFEAPKRVREQSNGFSFCLLGDHAPTTSLDELFPTGAKTDLPGRDVNASPILRSRPAGSRISDDDGPAGDPNSHPVNFALRCLSGHIDEPHQSATLFRGLYGLERKNVMETAAAGPTRRAALADSMEHSPFSNAAGSGSQICFASTSSASDRPTANRRTSRGGADHHHHHSRTRFAPYSPVHVKKEVHERNRNRTGERPFTPATRGRSRGHRTRTVSAGGGI</sequence>
<feature type="region of interest" description="Disordered" evidence="1">
    <location>
        <begin position="174"/>
        <end position="199"/>
    </location>
</feature>
<dbReference type="AlphaFoldDB" id="A0A5M3N7L7"/>
<evidence type="ECO:0000313" key="3">
    <source>
        <dbReference type="Proteomes" id="UP000053558"/>
    </source>
</evidence>
<organism evidence="2 3">
    <name type="scientific">Coniophora puteana (strain RWD-64-598)</name>
    <name type="common">Brown rot fungus</name>
    <dbReference type="NCBI Taxonomy" id="741705"/>
    <lineage>
        <taxon>Eukaryota</taxon>
        <taxon>Fungi</taxon>
        <taxon>Dikarya</taxon>
        <taxon>Basidiomycota</taxon>
        <taxon>Agaricomycotina</taxon>
        <taxon>Agaricomycetes</taxon>
        <taxon>Agaricomycetidae</taxon>
        <taxon>Boletales</taxon>
        <taxon>Coniophorineae</taxon>
        <taxon>Coniophoraceae</taxon>
        <taxon>Coniophora</taxon>
    </lineage>
</organism>
<feature type="region of interest" description="Disordered" evidence="1">
    <location>
        <begin position="581"/>
        <end position="659"/>
    </location>
</feature>
<feature type="region of interest" description="Disordered" evidence="1">
    <location>
        <begin position="470"/>
        <end position="510"/>
    </location>
</feature>
<protein>
    <submittedName>
        <fullName evidence="2">Uncharacterized protein</fullName>
    </submittedName>
</protein>
<accession>A0A5M3N7L7</accession>
<dbReference type="EMBL" id="JH711573">
    <property type="protein sequence ID" value="EIW87094.1"/>
    <property type="molecule type" value="Genomic_DNA"/>
</dbReference>
<feature type="region of interest" description="Disordered" evidence="1">
    <location>
        <begin position="1"/>
        <end position="42"/>
    </location>
</feature>
<feature type="compositionally biased region" description="Basic and acidic residues" evidence="1">
    <location>
        <begin position="620"/>
        <end position="634"/>
    </location>
</feature>
<feature type="compositionally biased region" description="Polar residues" evidence="1">
    <location>
        <begin position="581"/>
        <end position="594"/>
    </location>
</feature>
<feature type="compositionally biased region" description="Polar residues" evidence="1">
    <location>
        <begin position="1"/>
        <end position="15"/>
    </location>
</feature>
<proteinExistence type="predicted"/>
<dbReference type="GeneID" id="19202557"/>
<gene>
    <name evidence="2" type="ORF">CONPUDRAFT_149135</name>
</gene>
<dbReference type="Proteomes" id="UP000053558">
    <property type="component" value="Unassembled WGS sequence"/>
</dbReference>